<dbReference type="InterPro" id="IPR050536">
    <property type="entry name" value="DtxR_MntR_Metal-Reg"/>
</dbReference>
<evidence type="ECO:0000313" key="4">
    <source>
        <dbReference type="EMBL" id="SCJ82171.1"/>
    </source>
</evidence>
<reference evidence="4" key="1">
    <citation type="submission" date="2015-09" db="EMBL/GenBank/DDBJ databases">
        <authorList>
            <consortium name="Pathogen Informatics"/>
        </authorList>
    </citation>
    <scope>NUCLEOTIDE SEQUENCE</scope>
    <source>
        <strain evidence="4">2789STDY5834896</strain>
    </source>
</reference>
<dbReference type="GO" id="GO:0046914">
    <property type="term" value="F:transition metal ion binding"/>
    <property type="evidence" value="ECO:0007669"/>
    <property type="project" value="InterPro"/>
</dbReference>
<organism evidence="4">
    <name type="scientific">uncultured Anaerotruncus sp</name>
    <dbReference type="NCBI Taxonomy" id="905011"/>
    <lineage>
        <taxon>Bacteria</taxon>
        <taxon>Bacillati</taxon>
        <taxon>Bacillota</taxon>
        <taxon>Clostridia</taxon>
        <taxon>Eubacteriales</taxon>
        <taxon>Oscillospiraceae</taxon>
        <taxon>Anaerotruncus</taxon>
        <taxon>environmental samples</taxon>
    </lineage>
</organism>
<dbReference type="EMBL" id="FMHG01000001">
    <property type="protein sequence ID" value="SCJ82171.1"/>
    <property type="molecule type" value="Genomic_DNA"/>
</dbReference>
<dbReference type="GO" id="GO:0003677">
    <property type="term" value="F:DNA binding"/>
    <property type="evidence" value="ECO:0007669"/>
    <property type="project" value="InterPro"/>
</dbReference>
<comment type="subunit">
    <text evidence="2">Homodimer.</text>
</comment>
<evidence type="ECO:0000256" key="1">
    <source>
        <dbReference type="ARBA" id="ARBA00004496"/>
    </source>
</evidence>
<dbReference type="InterPro" id="IPR022687">
    <property type="entry name" value="HTH_DTXR"/>
</dbReference>
<dbReference type="Pfam" id="PF01325">
    <property type="entry name" value="Fe_dep_repress"/>
    <property type="match status" value="1"/>
</dbReference>
<dbReference type="InterPro" id="IPR036388">
    <property type="entry name" value="WH-like_DNA-bd_sf"/>
</dbReference>
<evidence type="ECO:0000259" key="3">
    <source>
        <dbReference type="PROSITE" id="PS50944"/>
    </source>
</evidence>
<feature type="domain" description="HTH dtxR-type" evidence="3">
    <location>
        <begin position="5"/>
        <end position="65"/>
    </location>
</feature>
<dbReference type="PROSITE" id="PS50944">
    <property type="entry name" value="HTH_DTXR"/>
    <property type="match status" value="1"/>
</dbReference>
<dbReference type="GO" id="GO:0003700">
    <property type="term" value="F:DNA-binding transcription factor activity"/>
    <property type="evidence" value="ECO:0007669"/>
    <property type="project" value="InterPro"/>
</dbReference>
<name>A0A1C6JJQ7_9FIRM</name>
<dbReference type="InterPro" id="IPR036390">
    <property type="entry name" value="WH_DNA-bd_sf"/>
</dbReference>
<dbReference type="InterPro" id="IPR022689">
    <property type="entry name" value="Iron_dep_repressor"/>
</dbReference>
<gene>
    <name evidence="4" type="ORF">SAMEA3545359_02261</name>
</gene>
<accession>A0A1C6JJQ7</accession>
<dbReference type="SUPFAM" id="SSF46785">
    <property type="entry name" value="Winged helix' DNA-binding domain"/>
    <property type="match status" value="1"/>
</dbReference>
<dbReference type="GO" id="GO:0005737">
    <property type="term" value="C:cytoplasm"/>
    <property type="evidence" value="ECO:0007669"/>
    <property type="project" value="UniProtKB-SubCell"/>
</dbReference>
<evidence type="ECO:0000256" key="2">
    <source>
        <dbReference type="ARBA" id="ARBA00011738"/>
    </source>
</evidence>
<dbReference type="PANTHER" id="PTHR33238:SF11">
    <property type="entry name" value="TRANSCRIPTIONAL REGULATOR MNTR"/>
    <property type="match status" value="1"/>
</dbReference>
<sequence length="124" mass="13665">MSAPMSTARLRYLLTIYQLGQGGPVRSVQIADRLDVTRASVNRMLAVLTREQVVQKEHYGRVQLTAQGLELASRCWRQYSDLCQVLESRLDLPAEQLSSQAIAVVADLGPDGVQGILDSVERPA</sequence>
<dbReference type="AlphaFoldDB" id="A0A1C6JJQ7"/>
<proteinExistence type="predicted"/>
<dbReference type="PANTHER" id="PTHR33238">
    <property type="entry name" value="IRON (METAL) DEPENDENT REPRESSOR, DTXR FAMILY"/>
    <property type="match status" value="1"/>
</dbReference>
<dbReference type="SMART" id="SM00529">
    <property type="entry name" value="HTH_DTXR"/>
    <property type="match status" value="1"/>
</dbReference>
<protein>
    <submittedName>
        <fullName evidence="4">Manganese transport regulator MntR</fullName>
    </submittedName>
</protein>
<comment type="subcellular location">
    <subcellularLocation>
        <location evidence="1">Cytoplasm</location>
    </subcellularLocation>
</comment>
<dbReference type="Gene3D" id="1.10.10.10">
    <property type="entry name" value="Winged helix-like DNA-binding domain superfamily/Winged helix DNA-binding domain"/>
    <property type="match status" value="1"/>
</dbReference>